<keyword evidence="3" id="KW-1185">Reference proteome</keyword>
<evidence type="ECO:0000313" key="2">
    <source>
        <dbReference type="EMBL" id="KAK2589817.1"/>
    </source>
</evidence>
<proteinExistence type="predicted"/>
<sequence>MDGEQENEDRAIRLLRLQTHNIPHSVYGVHLSGTGKILSNYTEAKHDRTCFVHYPPLKESDLPKGVEIVRRNWLVEQKRVAPAVDVVEYISPTWKEVATRVVVFKYYFLLPFAAGNWNEMNVWMRLPPHPNIARFDSVVTDESKTLVVGFTSYFVSGGTLKDNKSRMFKFHWLQQLMNVADDLNLKYGISHQYIAPQNLAVDERLDCIKLFDFNLAARIHGPLPEEGEIYIQERNDVNGVELTLYEIITRDFNFRELPYEDQPNEDLPPVWRNANDLPGEWIQHEDVTLDNSITQFRLAVQFWKSQRITREDYKIDKSNQPEFISWPKRPKPERLADRTSHPDGTKVPTSIRQYSERRQDVLARNEKGLNWERLPMGGI</sequence>
<dbReference type="AlphaFoldDB" id="A0AAJ0CC66"/>
<feature type="region of interest" description="Disordered" evidence="1">
    <location>
        <begin position="321"/>
        <end position="358"/>
    </location>
</feature>
<dbReference type="Proteomes" id="UP001251528">
    <property type="component" value="Unassembled WGS sequence"/>
</dbReference>
<protein>
    <recommendedName>
        <fullName evidence="4">Protein kinase domain-containing protein</fullName>
    </recommendedName>
</protein>
<dbReference type="InterPro" id="IPR011009">
    <property type="entry name" value="Kinase-like_dom_sf"/>
</dbReference>
<comment type="caution">
    <text evidence="2">The sequence shown here is derived from an EMBL/GenBank/DDBJ whole genome shotgun (WGS) entry which is preliminary data.</text>
</comment>
<evidence type="ECO:0000313" key="3">
    <source>
        <dbReference type="Proteomes" id="UP001251528"/>
    </source>
</evidence>
<reference evidence="2" key="1">
    <citation type="submission" date="2023-06" db="EMBL/GenBank/DDBJ databases">
        <title>Conoideocrella luteorostrata (Hypocreales: Clavicipitaceae), a potential biocontrol fungus for elongate hemlock scale in United States Christmas tree production areas.</title>
        <authorList>
            <person name="Barrett H."/>
            <person name="Lovett B."/>
            <person name="Macias A.M."/>
            <person name="Stajich J.E."/>
            <person name="Kasson M.T."/>
        </authorList>
    </citation>
    <scope>NUCLEOTIDE SEQUENCE</scope>
    <source>
        <strain evidence="2">ARSEF 14590</strain>
    </source>
</reference>
<feature type="compositionally biased region" description="Basic and acidic residues" evidence="1">
    <location>
        <begin position="330"/>
        <end position="344"/>
    </location>
</feature>
<evidence type="ECO:0000256" key="1">
    <source>
        <dbReference type="SAM" id="MobiDB-lite"/>
    </source>
</evidence>
<gene>
    <name evidence="2" type="ORF">QQS21_012507</name>
</gene>
<dbReference type="Gene3D" id="1.10.510.10">
    <property type="entry name" value="Transferase(Phosphotransferase) domain 1"/>
    <property type="match status" value="1"/>
</dbReference>
<name>A0AAJ0CC66_9HYPO</name>
<dbReference type="SUPFAM" id="SSF56112">
    <property type="entry name" value="Protein kinase-like (PK-like)"/>
    <property type="match status" value="1"/>
</dbReference>
<evidence type="ECO:0008006" key="4">
    <source>
        <dbReference type="Google" id="ProtNLM"/>
    </source>
</evidence>
<organism evidence="2 3">
    <name type="scientific">Conoideocrella luteorostrata</name>
    <dbReference type="NCBI Taxonomy" id="1105319"/>
    <lineage>
        <taxon>Eukaryota</taxon>
        <taxon>Fungi</taxon>
        <taxon>Dikarya</taxon>
        <taxon>Ascomycota</taxon>
        <taxon>Pezizomycotina</taxon>
        <taxon>Sordariomycetes</taxon>
        <taxon>Hypocreomycetidae</taxon>
        <taxon>Hypocreales</taxon>
        <taxon>Clavicipitaceae</taxon>
        <taxon>Conoideocrella</taxon>
    </lineage>
</organism>
<accession>A0AAJ0CC66</accession>
<dbReference type="EMBL" id="JASWJB010000548">
    <property type="protein sequence ID" value="KAK2589817.1"/>
    <property type="molecule type" value="Genomic_DNA"/>
</dbReference>